<reference evidence="3" key="1">
    <citation type="submission" date="2021-02" db="EMBL/GenBank/DDBJ databases">
        <authorList>
            <person name="Nowell W R."/>
        </authorList>
    </citation>
    <scope>NUCLEOTIDE SEQUENCE</scope>
</reference>
<dbReference type="AlphaFoldDB" id="A0A819DUP6"/>
<protein>
    <submittedName>
        <fullName evidence="3">Uncharacterized protein</fullName>
    </submittedName>
</protein>
<dbReference type="Proteomes" id="UP000663844">
    <property type="component" value="Unassembled WGS sequence"/>
</dbReference>
<dbReference type="EMBL" id="CAJOAZ010002232">
    <property type="protein sequence ID" value="CAF3908297.1"/>
    <property type="molecule type" value="Genomic_DNA"/>
</dbReference>
<gene>
    <name evidence="1" type="ORF">JYZ213_LOCUS15168</name>
    <name evidence="3" type="ORF">OKA104_LOCUS20783</name>
    <name evidence="4" type="ORF">OXD698_LOCUS24334</name>
    <name evidence="2" type="ORF">VCS650_LOCUS14511</name>
</gene>
<dbReference type="Proteomes" id="UP000663845">
    <property type="component" value="Unassembled WGS sequence"/>
</dbReference>
<evidence type="ECO:0000313" key="3">
    <source>
        <dbReference type="EMBL" id="CAF3839086.1"/>
    </source>
</evidence>
<dbReference type="EMBL" id="CAJNON010000121">
    <property type="protein sequence ID" value="CAF0996886.1"/>
    <property type="molecule type" value="Genomic_DNA"/>
</dbReference>
<dbReference type="Proteomes" id="UP000663881">
    <property type="component" value="Unassembled WGS sequence"/>
</dbReference>
<dbReference type="EMBL" id="CAJNOG010000130">
    <property type="protein sequence ID" value="CAF0985564.1"/>
    <property type="molecule type" value="Genomic_DNA"/>
</dbReference>
<comment type="caution">
    <text evidence="3">The sequence shown here is derived from an EMBL/GenBank/DDBJ whole genome shotgun (WGS) entry which is preliminary data.</text>
</comment>
<dbReference type="EMBL" id="CAJOAY010001407">
    <property type="protein sequence ID" value="CAF3839086.1"/>
    <property type="molecule type" value="Genomic_DNA"/>
</dbReference>
<evidence type="ECO:0000313" key="2">
    <source>
        <dbReference type="EMBL" id="CAF0996886.1"/>
    </source>
</evidence>
<evidence type="ECO:0000313" key="1">
    <source>
        <dbReference type="EMBL" id="CAF0985564.1"/>
    </source>
</evidence>
<dbReference type="Proteomes" id="UP000663891">
    <property type="component" value="Unassembled WGS sequence"/>
</dbReference>
<evidence type="ECO:0000313" key="5">
    <source>
        <dbReference type="Proteomes" id="UP000663881"/>
    </source>
</evidence>
<evidence type="ECO:0000313" key="4">
    <source>
        <dbReference type="EMBL" id="CAF3908297.1"/>
    </source>
</evidence>
<sequence length="69" mass="7936">MAQNDLHKKHKDGHFAAVTIRFTKDDKCKIPIGLPAAKKQAPLLMHLDYVIKLPDHDFVLAPRHQFIPR</sequence>
<accession>A0A819DUP6</accession>
<dbReference type="OrthoDB" id="2433005at2759"/>
<organism evidence="3 5">
    <name type="scientific">Adineta steineri</name>
    <dbReference type="NCBI Taxonomy" id="433720"/>
    <lineage>
        <taxon>Eukaryota</taxon>
        <taxon>Metazoa</taxon>
        <taxon>Spiralia</taxon>
        <taxon>Gnathifera</taxon>
        <taxon>Rotifera</taxon>
        <taxon>Eurotatoria</taxon>
        <taxon>Bdelloidea</taxon>
        <taxon>Adinetida</taxon>
        <taxon>Adinetidae</taxon>
        <taxon>Adineta</taxon>
    </lineage>
</organism>
<proteinExistence type="predicted"/>
<name>A0A819DUP6_9BILA</name>